<dbReference type="Proteomes" id="UP001479436">
    <property type="component" value="Unassembled WGS sequence"/>
</dbReference>
<comment type="caution">
    <text evidence="2">The sequence shown here is derived from an EMBL/GenBank/DDBJ whole genome shotgun (WGS) entry which is preliminary data.</text>
</comment>
<evidence type="ECO:0000313" key="3">
    <source>
        <dbReference type="Proteomes" id="UP001479436"/>
    </source>
</evidence>
<sequence length="112" mass="12020">MRIIIAFALLITATSAWDINKSSAECKGITVPGILDTRTGSFLGGRSKSNCVVKYCTCSVQASGSILPPRVRSFQCSDGKCKYTAVFNSGLQLRRVKSSECVAETLQESDCS</sequence>
<keyword evidence="1" id="KW-0732">Signal</keyword>
<dbReference type="EMBL" id="JASJQH010004244">
    <property type="protein sequence ID" value="KAK9759375.1"/>
    <property type="molecule type" value="Genomic_DNA"/>
</dbReference>
<evidence type="ECO:0000256" key="1">
    <source>
        <dbReference type="SAM" id="SignalP"/>
    </source>
</evidence>
<feature type="signal peptide" evidence="1">
    <location>
        <begin position="1"/>
        <end position="16"/>
    </location>
</feature>
<protein>
    <submittedName>
        <fullName evidence="2">Uncharacterized protein</fullName>
    </submittedName>
</protein>
<evidence type="ECO:0000313" key="2">
    <source>
        <dbReference type="EMBL" id="KAK9759375.1"/>
    </source>
</evidence>
<keyword evidence="3" id="KW-1185">Reference proteome</keyword>
<gene>
    <name evidence="2" type="ORF">K7432_017739</name>
</gene>
<proteinExistence type="predicted"/>
<feature type="chain" id="PRO_5046577074" evidence="1">
    <location>
        <begin position="17"/>
        <end position="112"/>
    </location>
</feature>
<accession>A0ABR2WD11</accession>
<reference evidence="2 3" key="1">
    <citation type="submission" date="2023-04" db="EMBL/GenBank/DDBJ databases">
        <title>Genome of Basidiobolus ranarum AG-B5.</title>
        <authorList>
            <person name="Stajich J.E."/>
            <person name="Carter-House D."/>
            <person name="Gryganskyi A."/>
        </authorList>
    </citation>
    <scope>NUCLEOTIDE SEQUENCE [LARGE SCALE GENOMIC DNA]</scope>
    <source>
        <strain evidence="2 3">AG-B5</strain>
    </source>
</reference>
<name>A0ABR2WD11_9FUNG</name>
<organism evidence="2 3">
    <name type="scientific">Basidiobolus ranarum</name>
    <dbReference type="NCBI Taxonomy" id="34480"/>
    <lineage>
        <taxon>Eukaryota</taxon>
        <taxon>Fungi</taxon>
        <taxon>Fungi incertae sedis</taxon>
        <taxon>Zoopagomycota</taxon>
        <taxon>Entomophthoromycotina</taxon>
        <taxon>Basidiobolomycetes</taxon>
        <taxon>Basidiobolales</taxon>
        <taxon>Basidiobolaceae</taxon>
        <taxon>Basidiobolus</taxon>
    </lineage>
</organism>